<sequence length="76" mass="8500">MHAKGPSIQSILSALELLLQAFPSHFPGAARDRLSNPWPDATQLPASLARLPSFPGRLYALYLHIRAYIRLHAYHP</sequence>
<protein>
    <submittedName>
        <fullName evidence="1">Uncharacterized protein</fullName>
    </submittedName>
</protein>
<reference evidence="1" key="1">
    <citation type="journal article" date="2020" name="Stud. Mycol.">
        <title>101 Dothideomycetes genomes: a test case for predicting lifestyles and emergence of pathogens.</title>
        <authorList>
            <person name="Haridas S."/>
            <person name="Albert R."/>
            <person name="Binder M."/>
            <person name="Bloem J."/>
            <person name="Labutti K."/>
            <person name="Salamov A."/>
            <person name="Andreopoulos B."/>
            <person name="Baker S."/>
            <person name="Barry K."/>
            <person name="Bills G."/>
            <person name="Bluhm B."/>
            <person name="Cannon C."/>
            <person name="Castanera R."/>
            <person name="Culley D."/>
            <person name="Daum C."/>
            <person name="Ezra D."/>
            <person name="Gonzalez J."/>
            <person name="Henrissat B."/>
            <person name="Kuo A."/>
            <person name="Liang C."/>
            <person name="Lipzen A."/>
            <person name="Lutzoni F."/>
            <person name="Magnuson J."/>
            <person name="Mondo S."/>
            <person name="Nolan M."/>
            <person name="Ohm R."/>
            <person name="Pangilinan J."/>
            <person name="Park H.-J."/>
            <person name="Ramirez L."/>
            <person name="Alfaro M."/>
            <person name="Sun H."/>
            <person name="Tritt A."/>
            <person name="Yoshinaga Y."/>
            <person name="Zwiers L.-H."/>
            <person name="Turgeon B."/>
            <person name="Goodwin S."/>
            <person name="Spatafora J."/>
            <person name="Crous P."/>
            <person name="Grigoriev I."/>
        </authorList>
    </citation>
    <scope>NUCLEOTIDE SEQUENCE</scope>
    <source>
        <strain evidence="1">ATCC 16933</strain>
    </source>
</reference>
<dbReference type="AlphaFoldDB" id="A0A6A6P2S4"/>
<gene>
    <name evidence="1" type="ORF">BDY21DRAFT_342188</name>
</gene>
<proteinExistence type="predicted"/>
<evidence type="ECO:0000313" key="1">
    <source>
        <dbReference type="EMBL" id="KAF2458331.1"/>
    </source>
</evidence>
<organism evidence="1 2">
    <name type="scientific">Lineolata rhizophorae</name>
    <dbReference type="NCBI Taxonomy" id="578093"/>
    <lineage>
        <taxon>Eukaryota</taxon>
        <taxon>Fungi</taxon>
        <taxon>Dikarya</taxon>
        <taxon>Ascomycota</taxon>
        <taxon>Pezizomycotina</taxon>
        <taxon>Dothideomycetes</taxon>
        <taxon>Dothideomycetes incertae sedis</taxon>
        <taxon>Lineolatales</taxon>
        <taxon>Lineolataceae</taxon>
        <taxon>Lineolata</taxon>
    </lineage>
</organism>
<accession>A0A6A6P2S4</accession>
<name>A0A6A6P2S4_9PEZI</name>
<evidence type="ECO:0000313" key="2">
    <source>
        <dbReference type="Proteomes" id="UP000799766"/>
    </source>
</evidence>
<keyword evidence="2" id="KW-1185">Reference proteome</keyword>
<dbReference type="EMBL" id="MU001678">
    <property type="protein sequence ID" value="KAF2458331.1"/>
    <property type="molecule type" value="Genomic_DNA"/>
</dbReference>
<dbReference type="Proteomes" id="UP000799766">
    <property type="component" value="Unassembled WGS sequence"/>
</dbReference>